<evidence type="ECO:0000256" key="4">
    <source>
        <dbReference type="SAM" id="MobiDB-lite"/>
    </source>
</evidence>
<feature type="domain" description="GH10" evidence="5">
    <location>
        <begin position="47"/>
        <end position="115"/>
    </location>
</feature>
<reference evidence="6 7" key="1">
    <citation type="submission" date="2018-05" db="EMBL/GenBank/DDBJ databases">
        <title>Genomic Encyclopedia of Type Strains, Phase IV (KMG-IV): sequencing the most valuable type-strain genomes for metagenomic binning, comparative biology and taxonomic classification.</title>
        <authorList>
            <person name="Goeker M."/>
        </authorList>
    </citation>
    <scope>NUCLEOTIDE SEQUENCE [LARGE SCALE GENOMIC DNA]</scope>
    <source>
        <strain evidence="6 7">DSM 45480</strain>
    </source>
</reference>
<name>A0A316I198_9PSEU</name>
<evidence type="ECO:0000256" key="3">
    <source>
        <dbReference type="ARBA" id="ARBA00023326"/>
    </source>
</evidence>
<keyword evidence="2" id="KW-0119">Carbohydrate metabolism</keyword>
<dbReference type="GO" id="GO:0000272">
    <property type="term" value="P:polysaccharide catabolic process"/>
    <property type="evidence" value="ECO:0007669"/>
    <property type="project" value="UniProtKB-KW"/>
</dbReference>
<dbReference type="GO" id="GO:0004553">
    <property type="term" value="F:hydrolase activity, hydrolyzing O-glycosyl compounds"/>
    <property type="evidence" value="ECO:0007669"/>
    <property type="project" value="InterPro"/>
</dbReference>
<evidence type="ECO:0000259" key="5">
    <source>
        <dbReference type="PROSITE" id="PS51760"/>
    </source>
</evidence>
<dbReference type="Proteomes" id="UP000246005">
    <property type="component" value="Unassembled WGS sequence"/>
</dbReference>
<protein>
    <submittedName>
        <fullName evidence="6">Glycosyl hydrolase family 10</fullName>
    </submittedName>
</protein>
<dbReference type="Gene3D" id="3.20.20.80">
    <property type="entry name" value="Glycosidases"/>
    <property type="match status" value="1"/>
</dbReference>
<dbReference type="SUPFAM" id="SSF51445">
    <property type="entry name" value="(Trans)glycosidases"/>
    <property type="match status" value="1"/>
</dbReference>
<gene>
    <name evidence="6" type="ORF">C8D88_104327</name>
</gene>
<evidence type="ECO:0000256" key="2">
    <source>
        <dbReference type="ARBA" id="ARBA00023277"/>
    </source>
</evidence>
<evidence type="ECO:0000313" key="7">
    <source>
        <dbReference type="Proteomes" id="UP000246005"/>
    </source>
</evidence>
<proteinExistence type="predicted"/>
<dbReference type="InterPro" id="IPR017853">
    <property type="entry name" value="GH"/>
</dbReference>
<accession>A0A316I198</accession>
<sequence>MNPPSRNEGCDVHESIPETAEQTGARRADRRRTRGGNTDNNTHPGATAAASTLGAAAAQSGRYIGAAVSQRHLGEAAYVNTWAAEFNSVTPENEMKWDAVEPSRNQSATARPTRS</sequence>
<keyword evidence="3" id="KW-0624">Polysaccharide degradation</keyword>
<keyword evidence="1 6" id="KW-0378">Hydrolase</keyword>
<dbReference type="EMBL" id="QGHB01000004">
    <property type="protein sequence ID" value="PWK87166.1"/>
    <property type="molecule type" value="Genomic_DNA"/>
</dbReference>
<dbReference type="PROSITE" id="PS51760">
    <property type="entry name" value="GH10_2"/>
    <property type="match status" value="1"/>
</dbReference>
<evidence type="ECO:0000256" key="1">
    <source>
        <dbReference type="ARBA" id="ARBA00022801"/>
    </source>
</evidence>
<evidence type="ECO:0000313" key="6">
    <source>
        <dbReference type="EMBL" id="PWK87166.1"/>
    </source>
</evidence>
<feature type="region of interest" description="Disordered" evidence="4">
    <location>
        <begin position="1"/>
        <end position="53"/>
    </location>
</feature>
<dbReference type="InterPro" id="IPR001000">
    <property type="entry name" value="GH10_dom"/>
</dbReference>
<organism evidence="6 7">
    <name type="scientific">Lentzea atacamensis</name>
    <dbReference type="NCBI Taxonomy" id="531938"/>
    <lineage>
        <taxon>Bacteria</taxon>
        <taxon>Bacillati</taxon>
        <taxon>Actinomycetota</taxon>
        <taxon>Actinomycetes</taxon>
        <taxon>Pseudonocardiales</taxon>
        <taxon>Pseudonocardiaceae</taxon>
        <taxon>Lentzea</taxon>
    </lineage>
</organism>
<dbReference type="AlphaFoldDB" id="A0A316I198"/>
<comment type="caution">
    <text evidence="6">The sequence shown here is derived from an EMBL/GenBank/DDBJ whole genome shotgun (WGS) entry which is preliminary data.</text>
</comment>
<dbReference type="Pfam" id="PF00331">
    <property type="entry name" value="Glyco_hydro_10"/>
    <property type="match status" value="1"/>
</dbReference>
<feature type="compositionally biased region" description="Low complexity" evidence="4">
    <location>
        <begin position="35"/>
        <end position="53"/>
    </location>
</feature>